<evidence type="ECO:0000313" key="1">
    <source>
        <dbReference type="EMBL" id="KAJ9091593.1"/>
    </source>
</evidence>
<name>A0ACC2UXM3_9TREE</name>
<sequence>MPLPPAPGFAPASSLPRPTEEPPKQAPTTIPNAAGSNRNASNAHLPVPSAPPITVDANGDAQIPSSTAASVGKDGQAASKPGTNVNGAEGGAAAGQEKTSKPVNVPSGSKRSIVVNARQRGNPVLKAIQGVGWEYGDIVPDYQVGANTCVLYLSLKYHRLHPEYLHTRIEAIRGTYLLRVLLLMCDISEHQEPIREITKICLINEITVITAWSAEEAATYLATYKAFEHKPPDMLKERVHKDYASQLQSVLTSVKGVNKTDVLTLGTNFGSFKNMAHATPEQLALCPGLGEVKVRRLYDAFNLPFKVGAGGQSRKRSKANAATKTNGAKKGPSTATSGKGTRVASSGSARPEEQLTLSEVGLSMGLDDQPLDESGLQSKKRKRPEDDVVVLDDDDEEVGDAAPALEGSPDWPDIASDEEEPVGETGKKVWKDPLAMSDDSD</sequence>
<gene>
    <name evidence="1" type="ORF">QFC20_007594</name>
</gene>
<comment type="caution">
    <text evidence="1">The sequence shown here is derived from an EMBL/GenBank/DDBJ whole genome shotgun (WGS) entry which is preliminary data.</text>
</comment>
<keyword evidence="2" id="KW-1185">Reference proteome</keyword>
<accession>A0ACC2UXM3</accession>
<proteinExistence type="predicted"/>
<protein>
    <submittedName>
        <fullName evidence="1">Uncharacterized protein</fullName>
    </submittedName>
</protein>
<organism evidence="1 2">
    <name type="scientific">Naganishia adeliensis</name>
    <dbReference type="NCBI Taxonomy" id="92952"/>
    <lineage>
        <taxon>Eukaryota</taxon>
        <taxon>Fungi</taxon>
        <taxon>Dikarya</taxon>
        <taxon>Basidiomycota</taxon>
        <taxon>Agaricomycotina</taxon>
        <taxon>Tremellomycetes</taxon>
        <taxon>Filobasidiales</taxon>
        <taxon>Filobasidiaceae</taxon>
        <taxon>Naganishia</taxon>
    </lineage>
</organism>
<reference evidence="1" key="1">
    <citation type="submission" date="2023-04" db="EMBL/GenBank/DDBJ databases">
        <title>Draft Genome sequencing of Naganishia species isolated from polar environments using Oxford Nanopore Technology.</title>
        <authorList>
            <person name="Leo P."/>
            <person name="Venkateswaran K."/>
        </authorList>
    </citation>
    <scope>NUCLEOTIDE SEQUENCE</scope>
    <source>
        <strain evidence="1">MNA-CCFEE 5262</strain>
    </source>
</reference>
<dbReference type="Proteomes" id="UP001230649">
    <property type="component" value="Unassembled WGS sequence"/>
</dbReference>
<dbReference type="EMBL" id="JASBWS010000197">
    <property type="protein sequence ID" value="KAJ9091593.1"/>
    <property type="molecule type" value="Genomic_DNA"/>
</dbReference>
<evidence type="ECO:0000313" key="2">
    <source>
        <dbReference type="Proteomes" id="UP001230649"/>
    </source>
</evidence>